<feature type="region of interest" description="Disordered" evidence="1">
    <location>
        <begin position="136"/>
        <end position="163"/>
    </location>
</feature>
<accession>A0AAV9ZPL0</accession>
<feature type="compositionally biased region" description="Acidic residues" evidence="1">
    <location>
        <begin position="85"/>
        <end position="99"/>
    </location>
</feature>
<sequence length="284" mass="31720">MRCYQGAWPVRAVIKQYLRNFNTNLKRDLLDEEEAAKADGDEWEIPEIRAEDNEIAWEDDEENDDDEGDDEEENVDAGTRNEGETGGDDEEDLDIDVEDADADFEAAWGEENGDEMQEDLFDNVGTGTELHAASWGAEGDEMNKENQNPRNSPQPENKNQWTPSRMGKINARRATIFNTPSSVLLKNARLRSRIYPPAKEPRLKPMSTPRLIKLLDKIVIFLERAPPLIARDSARDLPPHGAIAADVEVLLRGSRTSPANPGASFRVSETPKSEKPPPAVSEGL</sequence>
<dbReference type="Proteomes" id="UP001362999">
    <property type="component" value="Unassembled WGS sequence"/>
</dbReference>
<keyword evidence="3" id="KW-1185">Reference proteome</keyword>
<feature type="region of interest" description="Disordered" evidence="1">
    <location>
        <begin position="35"/>
        <end position="99"/>
    </location>
</feature>
<feature type="compositionally biased region" description="Basic and acidic residues" evidence="1">
    <location>
        <begin position="35"/>
        <end position="52"/>
    </location>
</feature>
<dbReference type="AlphaFoldDB" id="A0AAV9ZPL0"/>
<reference evidence="2 3" key="1">
    <citation type="journal article" date="2024" name="J Genomics">
        <title>Draft genome sequencing and assembly of Favolaschia claudopus CIRM-BRFM 2984 isolated from oak limbs.</title>
        <authorList>
            <person name="Navarro D."/>
            <person name="Drula E."/>
            <person name="Chaduli D."/>
            <person name="Cazenave R."/>
            <person name="Ahrendt S."/>
            <person name="Wang J."/>
            <person name="Lipzen A."/>
            <person name="Daum C."/>
            <person name="Barry K."/>
            <person name="Grigoriev I.V."/>
            <person name="Favel A."/>
            <person name="Rosso M.N."/>
            <person name="Martin F."/>
        </authorList>
    </citation>
    <scope>NUCLEOTIDE SEQUENCE [LARGE SCALE GENOMIC DNA]</scope>
    <source>
        <strain evidence="2 3">CIRM-BRFM 2984</strain>
    </source>
</reference>
<feature type="compositionally biased region" description="Polar residues" evidence="1">
    <location>
        <begin position="145"/>
        <end position="163"/>
    </location>
</feature>
<name>A0AAV9ZPL0_9AGAR</name>
<feature type="region of interest" description="Disordered" evidence="1">
    <location>
        <begin position="254"/>
        <end position="284"/>
    </location>
</feature>
<organism evidence="2 3">
    <name type="scientific">Favolaschia claudopus</name>
    <dbReference type="NCBI Taxonomy" id="2862362"/>
    <lineage>
        <taxon>Eukaryota</taxon>
        <taxon>Fungi</taxon>
        <taxon>Dikarya</taxon>
        <taxon>Basidiomycota</taxon>
        <taxon>Agaricomycotina</taxon>
        <taxon>Agaricomycetes</taxon>
        <taxon>Agaricomycetidae</taxon>
        <taxon>Agaricales</taxon>
        <taxon>Marasmiineae</taxon>
        <taxon>Mycenaceae</taxon>
        <taxon>Favolaschia</taxon>
    </lineage>
</organism>
<feature type="compositionally biased region" description="Acidic residues" evidence="1">
    <location>
        <begin position="53"/>
        <end position="75"/>
    </location>
</feature>
<evidence type="ECO:0000313" key="2">
    <source>
        <dbReference type="EMBL" id="KAK6988411.1"/>
    </source>
</evidence>
<protein>
    <submittedName>
        <fullName evidence="2">Uncharacterized protein</fullName>
    </submittedName>
</protein>
<dbReference type="EMBL" id="JAWWNJ010000123">
    <property type="protein sequence ID" value="KAK6988411.1"/>
    <property type="molecule type" value="Genomic_DNA"/>
</dbReference>
<comment type="caution">
    <text evidence="2">The sequence shown here is derived from an EMBL/GenBank/DDBJ whole genome shotgun (WGS) entry which is preliminary data.</text>
</comment>
<evidence type="ECO:0000313" key="3">
    <source>
        <dbReference type="Proteomes" id="UP001362999"/>
    </source>
</evidence>
<gene>
    <name evidence="2" type="ORF">R3P38DRAFT_3229005</name>
</gene>
<proteinExistence type="predicted"/>
<evidence type="ECO:0000256" key="1">
    <source>
        <dbReference type="SAM" id="MobiDB-lite"/>
    </source>
</evidence>